<dbReference type="GeneID" id="27357657"/>
<reference evidence="1 2" key="1">
    <citation type="submission" date="2015-01" db="EMBL/GenBank/DDBJ databases">
        <title>The Genome Sequence of Exophiala oligosperma CBS72588.</title>
        <authorList>
            <consortium name="The Broad Institute Genomics Platform"/>
            <person name="Cuomo C."/>
            <person name="de Hoog S."/>
            <person name="Gorbushina A."/>
            <person name="Stielow B."/>
            <person name="Teixiera M."/>
            <person name="Abouelleil A."/>
            <person name="Chapman S.B."/>
            <person name="Priest M."/>
            <person name="Young S.K."/>
            <person name="Wortman J."/>
            <person name="Nusbaum C."/>
            <person name="Birren B."/>
        </authorList>
    </citation>
    <scope>NUCLEOTIDE SEQUENCE [LARGE SCALE GENOMIC DNA]</scope>
    <source>
        <strain evidence="1 2">CBS 72588</strain>
    </source>
</reference>
<dbReference type="HOGENOM" id="CLU_1677895_0_0_1"/>
<protein>
    <submittedName>
        <fullName evidence="1">Uncharacterized protein</fullName>
    </submittedName>
</protein>
<dbReference type="Proteomes" id="UP000053342">
    <property type="component" value="Unassembled WGS sequence"/>
</dbReference>
<dbReference type="EMBL" id="KN847336">
    <property type="protein sequence ID" value="KIW41992.1"/>
    <property type="molecule type" value="Genomic_DNA"/>
</dbReference>
<proteinExistence type="predicted"/>
<dbReference type="VEuPathDB" id="FungiDB:PV06_05583"/>
<organism evidence="1 2">
    <name type="scientific">Exophiala oligosperma</name>
    <dbReference type="NCBI Taxonomy" id="215243"/>
    <lineage>
        <taxon>Eukaryota</taxon>
        <taxon>Fungi</taxon>
        <taxon>Dikarya</taxon>
        <taxon>Ascomycota</taxon>
        <taxon>Pezizomycotina</taxon>
        <taxon>Eurotiomycetes</taxon>
        <taxon>Chaetothyriomycetidae</taxon>
        <taxon>Chaetothyriales</taxon>
        <taxon>Herpotrichiellaceae</taxon>
        <taxon>Exophiala</taxon>
    </lineage>
</organism>
<dbReference type="RefSeq" id="XP_016262208.1">
    <property type="nucleotide sequence ID" value="XM_016406604.1"/>
</dbReference>
<keyword evidence="2" id="KW-1185">Reference proteome</keyword>
<name>A0A0D2BWZ6_9EURO</name>
<evidence type="ECO:0000313" key="2">
    <source>
        <dbReference type="Proteomes" id="UP000053342"/>
    </source>
</evidence>
<evidence type="ECO:0000313" key="1">
    <source>
        <dbReference type="EMBL" id="KIW41992.1"/>
    </source>
</evidence>
<gene>
    <name evidence="1" type="ORF">PV06_05583</name>
</gene>
<dbReference type="AlphaFoldDB" id="A0A0D2BWZ6"/>
<sequence length="157" mass="18200">MVTWNMSGSEAKHDDPILLNLTSWIHDKNDFANCSLIRRFCKGRWVTQLRRPTPRHMEPTSMIPGRFQKRPHTKVMVLFDDCQQIPPTRHLCSAVGGCYCRCAYQRAFTRSHASSPTSILLQHVLRGLLVGTLIVQDSMIWWRHIAPLKYCKLEIAR</sequence>
<accession>A0A0D2BWZ6</accession>